<dbReference type="OrthoDB" id="5776105at2759"/>
<feature type="transmembrane region" description="Helical" evidence="1">
    <location>
        <begin position="16"/>
        <end position="37"/>
    </location>
</feature>
<dbReference type="EMBL" id="KI658490">
    <property type="protein sequence ID" value="ETN82403.1"/>
    <property type="molecule type" value="Genomic_DNA"/>
</dbReference>
<gene>
    <name evidence="2" type="ORF">NECAME_07980</name>
</gene>
<dbReference type="KEGG" id="nai:NECAME_07980"/>
<protein>
    <submittedName>
        <fullName evidence="2">Uncharacterized protein</fullName>
    </submittedName>
</protein>
<keyword evidence="1" id="KW-0812">Transmembrane</keyword>
<accession>W2TKU1</accession>
<name>W2TKU1_NECAM</name>
<evidence type="ECO:0000313" key="3">
    <source>
        <dbReference type="Proteomes" id="UP000053676"/>
    </source>
</evidence>
<dbReference type="AlphaFoldDB" id="W2TKU1"/>
<evidence type="ECO:0000313" key="2">
    <source>
        <dbReference type="EMBL" id="ETN82403.1"/>
    </source>
</evidence>
<keyword evidence="1" id="KW-1133">Transmembrane helix</keyword>
<keyword evidence="3" id="KW-1185">Reference proteome</keyword>
<sequence length="161" mass="18148">MYTYGGGVAQIFPKMLLLRTVLVVVMLLVVLPTATAVRHSKEVSEKKKKNLKKKPTSRWSTANVIVEISTTKYIWICPDLDLYEIVEYAIQHYSSVDDITNAIQQLIGGYRDLLWTVNALVYTRTTADLMPTKRTTSKNLCFVSVTQENIIVYVAAMAADL</sequence>
<proteinExistence type="predicted"/>
<evidence type="ECO:0000256" key="1">
    <source>
        <dbReference type="SAM" id="Phobius"/>
    </source>
</evidence>
<reference evidence="3" key="1">
    <citation type="journal article" date="2014" name="Nat. Genet.">
        <title>Genome of the human hookworm Necator americanus.</title>
        <authorList>
            <person name="Tang Y.T."/>
            <person name="Gao X."/>
            <person name="Rosa B.A."/>
            <person name="Abubucker S."/>
            <person name="Hallsworth-Pepin K."/>
            <person name="Martin J."/>
            <person name="Tyagi R."/>
            <person name="Heizer E."/>
            <person name="Zhang X."/>
            <person name="Bhonagiri-Palsikar V."/>
            <person name="Minx P."/>
            <person name="Warren W.C."/>
            <person name="Wang Q."/>
            <person name="Zhan B."/>
            <person name="Hotez P.J."/>
            <person name="Sternberg P.W."/>
            <person name="Dougall A."/>
            <person name="Gaze S.T."/>
            <person name="Mulvenna J."/>
            <person name="Sotillo J."/>
            <person name="Ranganathan S."/>
            <person name="Rabelo E.M."/>
            <person name="Wilson R.K."/>
            <person name="Felgner P.L."/>
            <person name="Bethony J."/>
            <person name="Hawdon J.M."/>
            <person name="Gasser R.B."/>
            <person name="Loukas A."/>
            <person name="Mitreva M."/>
        </authorList>
    </citation>
    <scope>NUCLEOTIDE SEQUENCE [LARGE SCALE GENOMIC DNA]</scope>
</reference>
<dbReference type="Proteomes" id="UP000053676">
    <property type="component" value="Unassembled WGS sequence"/>
</dbReference>
<organism evidence="2 3">
    <name type="scientific">Necator americanus</name>
    <name type="common">Human hookworm</name>
    <dbReference type="NCBI Taxonomy" id="51031"/>
    <lineage>
        <taxon>Eukaryota</taxon>
        <taxon>Metazoa</taxon>
        <taxon>Ecdysozoa</taxon>
        <taxon>Nematoda</taxon>
        <taxon>Chromadorea</taxon>
        <taxon>Rhabditida</taxon>
        <taxon>Rhabditina</taxon>
        <taxon>Rhabditomorpha</taxon>
        <taxon>Strongyloidea</taxon>
        <taxon>Ancylostomatidae</taxon>
        <taxon>Bunostominae</taxon>
        <taxon>Necator</taxon>
    </lineage>
</organism>
<keyword evidence="1" id="KW-0472">Membrane</keyword>